<dbReference type="Gene3D" id="3.40.630.30">
    <property type="match status" value="1"/>
</dbReference>
<dbReference type="STRING" id="104452.A0A0L7L1Y5"/>
<gene>
    <name evidence="1" type="ORF">OBRU01_16816</name>
</gene>
<proteinExistence type="predicted"/>
<dbReference type="GO" id="GO:0009100">
    <property type="term" value="P:glycoprotein metabolic process"/>
    <property type="evidence" value="ECO:0007669"/>
    <property type="project" value="TreeGrafter"/>
</dbReference>
<dbReference type="Proteomes" id="UP000037510">
    <property type="component" value="Unassembled WGS sequence"/>
</dbReference>
<sequence length="83" mass="9198">MIPPEEVTRDHPALLTCCVAMSRDPHAKHRLLACLLAALRAHGVGGVHACINSTDACLHEFYTKLGFGEIHRTETRVYLARSF</sequence>
<keyword evidence="2" id="KW-1185">Reference proteome</keyword>
<evidence type="ECO:0008006" key="3">
    <source>
        <dbReference type="Google" id="ProtNLM"/>
    </source>
</evidence>
<dbReference type="PANTHER" id="PTHR13170:SF16">
    <property type="entry name" value="PROTEIN O-GLCNACASE"/>
    <property type="match status" value="1"/>
</dbReference>
<reference evidence="1 2" key="1">
    <citation type="journal article" date="2015" name="Genome Biol. Evol.">
        <title>The genome of winter moth (Operophtera brumata) provides a genomic perspective on sexual dimorphism and phenology.</title>
        <authorList>
            <person name="Derks M.F."/>
            <person name="Smit S."/>
            <person name="Salis L."/>
            <person name="Schijlen E."/>
            <person name="Bossers A."/>
            <person name="Mateman C."/>
            <person name="Pijl A.S."/>
            <person name="de Ridder D."/>
            <person name="Groenen M.A."/>
            <person name="Visser M.E."/>
            <person name="Megens H.J."/>
        </authorList>
    </citation>
    <scope>NUCLEOTIDE SEQUENCE [LARGE SCALE GENOMIC DNA]</scope>
    <source>
        <strain evidence="1">WM2013NL</strain>
        <tissue evidence="1">Head and thorax</tissue>
    </source>
</reference>
<dbReference type="GO" id="GO:0016231">
    <property type="term" value="F:beta-N-acetylglucosaminidase activity"/>
    <property type="evidence" value="ECO:0007669"/>
    <property type="project" value="TreeGrafter"/>
</dbReference>
<dbReference type="SUPFAM" id="SSF55729">
    <property type="entry name" value="Acyl-CoA N-acyltransferases (Nat)"/>
    <property type="match status" value="1"/>
</dbReference>
<dbReference type="PANTHER" id="PTHR13170">
    <property type="entry name" value="O-GLCNACASE"/>
    <property type="match status" value="1"/>
</dbReference>
<evidence type="ECO:0000313" key="1">
    <source>
        <dbReference type="EMBL" id="KOB69326.1"/>
    </source>
</evidence>
<dbReference type="EMBL" id="JTDY01003569">
    <property type="protein sequence ID" value="KOB69326.1"/>
    <property type="molecule type" value="Genomic_DNA"/>
</dbReference>
<dbReference type="AlphaFoldDB" id="A0A0L7L1Y5"/>
<name>A0A0L7L1Y5_OPEBR</name>
<dbReference type="InterPro" id="IPR016181">
    <property type="entry name" value="Acyl_CoA_acyltransferase"/>
</dbReference>
<dbReference type="InterPro" id="IPR051822">
    <property type="entry name" value="Glycosyl_Hydrolase_84"/>
</dbReference>
<organism evidence="1 2">
    <name type="scientific">Operophtera brumata</name>
    <name type="common">Winter moth</name>
    <name type="synonym">Phalaena brumata</name>
    <dbReference type="NCBI Taxonomy" id="104452"/>
    <lineage>
        <taxon>Eukaryota</taxon>
        <taxon>Metazoa</taxon>
        <taxon>Ecdysozoa</taxon>
        <taxon>Arthropoda</taxon>
        <taxon>Hexapoda</taxon>
        <taxon>Insecta</taxon>
        <taxon>Pterygota</taxon>
        <taxon>Neoptera</taxon>
        <taxon>Endopterygota</taxon>
        <taxon>Lepidoptera</taxon>
        <taxon>Glossata</taxon>
        <taxon>Ditrysia</taxon>
        <taxon>Geometroidea</taxon>
        <taxon>Geometridae</taxon>
        <taxon>Larentiinae</taxon>
        <taxon>Operophtera</taxon>
    </lineage>
</organism>
<comment type="caution">
    <text evidence="1">The sequence shown here is derived from an EMBL/GenBank/DDBJ whole genome shotgun (WGS) entry which is preliminary data.</text>
</comment>
<accession>A0A0L7L1Y5</accession>
<evidence type="ECO:0000313" key="2">
    <source>
        <dbReference type="Proteomes" id="UP000037510"/>
    </source>
</evidence>
<protein>
    <recommendedName>
        <fullName evidence="3">N-acetyltransferase domain-containing protein</fullName>
    </recommendedName>
</protein>